<organism evidence="1">
    <name type="scientific">uncultured bacterium scaffold00090</name>
    <dbReference type="NCBI Taxonomy" id="1132476"/>
    <lineage>
        <taxon>Bacteria</taxon>
        <taxon>environmental samples</taxon>
    </lineage>
</organism>
<dbReference type="EMBL" id="JQ335998">
    <property type="protein sequence ID" value="AFN84553.1"/>
    <property type="molecule type" value="Genomic_DNA"/>
</dbReference>
<reference evidence="1" key="2">
    <citation type="journal article" date="2012" name="BMC Genomics">
        <title>Metagenomic analysis reveals a functional signature for biomass degradation by cecal microbiota in the leaf-eating flying squirrel (Petaurista alborufus lena).</title>
        <authorList>
            <person name="Lu H.P."/>
            <person name="Wang Y.B."/>
            <person name="Huang S.W."/>
            <person name="Lin C.Y."/>
            <person name="Wu M."/>
            <person name="Hsieh C.H."/>
            <person name="Yu H.T."/>
        </authorList>
    </citation>
    <scope>NUCLEOTIDE SEQUENCE</scope>
</reference>
<evidence type="ECO:0000313" key="1">
    <source>
        <dbReference type="EMBL" id="AFN84553.1"/>
    </source>
</evidence>
<protein>
    <submittedName>
        <fullName evidence="1">Uncharacterized protein</fullName>
    </submittedName>
</protein>
<reference evidence="1" key="1">
    <citation type="submission" date="2011-12" db="EMBL/GenBank/DDBJ databases">
        <authorList>
            <person name="Lu H.-P."/>
            <person name="Wang Y.-B."/>
            <person name="Huang S.-W."/>
            <person name="Lin C.-Y."/>
            <person name="Wu M."/>
            <person name="Hsieh C.-H."/>
            <person name="Yu H.-T."/>
        </authorList>
    </citation>
    <scope>NUCLEOTIDE SEQUENCE</scope>
</reference>
<accession>I7AI28</accession>
<proteinExistence type="predicted"/>
<name>I7AI28_9BACT</name>
<sequence>MCLPAKIMFNHIPHPGRPEILRFLPEIDRQQLISAPDRFLCHMAVPVEKSRGGGLIPTGIIHISHKMASSATLS</sequence>
<dbReference type="AlphaFoldDB" id="I7AI28"/>